<dbReference type="AlphaFoldDB" id="A0A292ZEB3"/>
<accession>A0A292ZEB3</accession>
<proteinExistence type="predicted"/>
<reference evidence="1 2" key="2">
    <citation type="journal article" date="2013" name="Environ. Sci. Technol.">
        <title>The 4-tert-butylphenol-utilizing bacterium Sphingobium fuliginis OMI can degrade bisphenols via phenolic ring hydroxylation and meta-cleavage pathway.</title>
        <authorList>
            <person name="Ogata Y."/>
            <person name="Goda S."/>
            <person name="Toyama T."/>
            <person name="Sei K."/>
            <person name="Ike M."/>
        </authorList>
    </citation>
    <scope>NUCLEOTIDE SEQUENCE [LARGE SCALE GENOMIC DNA]</scope>
    <source>
        <strain evidence="1 2">OMI</strain>
    </source>
</reference>
<dbReference type="EMBL" id="BEWI01000031">
    <property type="protein sequence ID" value="GAY21194.1"/>
    <property type="molecule type" value="Genomic_DNA"/>
</dbReference>
<gene>
    <name evidence="1" type="ORF">SFOMI_1729</name>
</gene>
<evidence type="ECO:0000313" key="1">
    <source>
        <dbReference type="EMBL" id="GAY21194.1"/>
    </source>
</evidence>
<dbReference type="RefSeq" id="WP_099185730.1">
    <property type="nucleotide sequence ID" value="NZ_BEWI01000031.1"/>
</dbReference>
<name>A0A292ZEB3_SPHSA</name>
<protein>
    <submittedName>
        <fullName evidence="1">Uncharacterized protein</fullName>
    </submittedName>
</protein>
<evidence type="ECO:0000313" key="2">
    <source>
        <dbReference type="Proteomes" id="UP000221538"/>
    </source>
</evidence>
<reference evidence="1 2" key="1">
    <citation type="journal article" date="2013" name="Biodegradation">
        <title>Occurrence of 4-tert-butylphenol (4-t-BP) biodegradation in an aquatic sample caused by the presence of Spirodela polyrrhiza and isolation of a 4-t-BP-utilizing bacterium.</title>
        <authorList>
            <person name="Ogata Y."/>
            <person name="Toyama T."/>
            <person name="Yu N."/>
            <person name="Wang X."/>
            <person name="Sei K."/>
            <person name="Ike M."/>
        </authorList>
    </citation>
    <scope>NUCLEOTIDE SEQUENCE [LARGE SCALE GENOMIC DNA]</scope>
    <source>
        <strain evidence="1 2">OMI</strain>
    </source>
</reference>
<organism evidence="1 2">
    <name type="scientific">Sphingobium fuliginis (strain ATCC 27551)</name>
    <dbReference type="NCBI Taxonomy" id="336203"/>
    <lineage>
        <taxon>Bacteria</taxon>
        <taxon>Pseudomonadati</taxon>
        <taxon>Pseudomonadota</taxon>
        <taxon>Alphaproteobacteria</taxon>
        <taxon>Sphingomonadales</taxon>
        <taxon>Sphingomonadaceae</taxon>
        <taxon>Sphingobium</taxon>
    </lineage>
</organism>
<comment type="caution">
    <text evidence="1">The sequence shown here is derived from an EMBL/GenBank/DDBJ whole genome shotgun (WGS) entry which is preliminary data.</text>
</comment>
<dbReference type="Proteomes" id="UP000221538">
    <property type="component" value="Unassembled WGS sequence"/>
</dbReference>
<sequence length="64" mass="7409">MYMVQSDAGLPNRAKAIERGKAMVAAGMARREVAIAIYDEYYWDKAVQPSQYQRRIRYLVEVLP</sequence>